<evidence type="ECO:0000313" key="1">
    <source>
        <dbReference type="EMBL" id="RHG59205.1"/>
    </source>
</evidence>
<proteinExistence type="predicted"/>
<protein>
    <submittedName>
        <fullName evidence="1">Uncharacterized protein</fullName>
    </submittedName>
</protein>
<dbReference type="RefSeq" id="WP_008370776.1">
    <property type="nucleotide sequence ID" value="NZ_CP070062.1"/>
</dbReference>
<reference evidence="1 2" key="1">
    <citation type="submission" date="2018-08" db="EMBL/GenBank/DDBJ databases">
        <title>A genome reference for cultivated species of the human gut microbiota.</title>
        <authorList>
            <person name="Zou Y."/>
            <person name="Xue W."/>
            <person name="Luo G."/>
        </authorList>
    </citation>
    <scope>NUCLEOTIDE SEQUENCE [LARGE SCALE GENOMIC DNA]</scope>
    <source>
        <strain evidence="1 2">AM22-12LB</strain>
    </source>
</reference>
<sequence>MMLYRFEVDYTVPGKMGSKNYVTAVAATDAAHARVEAGKIFEGLKEDYGYDKALGKLYSASGICKCIAEFNEPVAQMSKA</sequence>
<organism evidence="1 2">
    <name type="scientific">Coprococcus comes</name>
    <dbReference type="NCBI Taxonomy" id="410072"/>
    <lineage>
        <taxon>Bacteria</taxon>
        <taxon>Bacillati</taxon>
        <taxon>Bacillota</taxon>
        <taxon>Clostridia</taxon>
        <taxon>Lachnospirales</taxon>
        <taxon>Lachnospiraceae</taxon>
        <taxon>Coprococcus</taxon>
    </lineage>
</organism>
<dbReference type="EMBL" id="QRIM01000015">
    <property type="protein sequence ID" value="RHG59205.1"/>
    <property type="molecule type" value="Genomic_DNA"/>
</dbReference>
<accession>A0A414U9P1</accession>
<dbReference type="GeneID" id="92824669"/>
<comment type="caution">
    <text evidence="1">The sequence shown here is derived from an EMBL/GenBank/DDBJ whole genome shotgun (WGS) entry which is preliminary data.</text>
</comment>
<gene>
    <name evidence="1" type="ORF">DW252_12425</name>
</gene>
<name>A0A414U9P1_9FIRM</name>
<evidence type="ECO:0000313" key="2">
    <source>
        <dbReference type="Proteomes" id="UP000286595"/>
    </source>
</evidence>
<dbReference type="Proteomes" id="UP000286595">
    <property type="component" value="Unassembled WGS sequence"/>
</dbReference>
<dbReference type="AlphaFoldDB" id="A0A414U9P1"/>